<sequence>MGVLPGPPQRDNRGAADCNYAGLLAYACGSSVAIVELQSMQIVHALWGDKPDVYVTAVSWSPESLSRDLSGQVANLKLATGDSTGRVALWDAVGGQFVMWLGGGEGAPRSGGIILDLCWVLGRPWQLAALQAPSSLVILDTTSGKPLWRLEATEPLTCLRCDPFDARQLCAMGSRGLLLLLTLNGTKSQDIQHTEHRVPLGDALEAPKKVDKKDEKKEKDEAPQLNLRCMFSPGVPKLVYVMLPKEILAFDIEFGQVVASTPVPRNYAKLLDLLTVIDGELLYCLHSDGKLSAWLRKEKKQTFAMKHVENLLPSLATQTGVSVQVLAAAHAPTLHDAPGLSLGSVPLTPAETSGTPPGTVGTSLLSITDDGRVWKWEISAHSHNPPVNPAPDQAEGPTFRAVLAGILHTLPGLTTTLSVPNPSALTPQSTPFDGLPRTPPPPVPLAALATSAGSIEIVDTAALSVVSSFSVHSGAVRGVRWLGNSRLVSFSSAEVKGKTPGFMNKLAVTCVRSGLTKPFRVRTTAERGSMRGLRTSSSGRYLLVLFRDAPAEVWAMTRVPQMLRSLALPFAVMEWSIPGENLLGSSSHSPLSSYNPSPRSSIAAAAASAASSSSLELTQGGGTPTPPKEEPGESFAFALVNGSLGVFELRGRRVRDFRPKWPTSSFAAGDVLVTSMAYRLPYVVMGDRGGNVRWWDVKSGLSGSFPLHRGGIRRLKFAPIASGASSDDKGKVAALFTDHSIGIFDLDSGEPFNEAFVNKAHASLPVFEMEWLPHSGDPHEPLLLAVVAADGSYRHLDVHSDVLRAHPRNRKLIRPQPLKPLPRFRPVPLTSPLLLPQAQALALRMLLQQGVRPEWLEGEGGGAQPGDMRAAMLYATPPLGEQAIPEVLLNSLEPIRLAGRLLDPPAAAAYSTIAENGAAARCAFAAALFGDVIEAAFWVRLPGELQRLADGSAGPDAFWTHATDSGAPSEQPPRRSSASGDPSKVEPTRVPPPLPTPAPSNGHVSPALTRLNSAAWTEKDALKKLARERIAWHERLPGVEASQKRVHEFIATGDYESAVTLLLSTPPDAATFHSDSLRAVVLAAAVSPAMHALAVKVVAANMVTTHDPLVGTHLLCAINQYVEACSQLQEAGRWTDAGTLAVTHLDGLERARVLDRWATHVLYSEQSLWRALILFVAAGNLSEALAALHSARLPDTAAMFLLACHEAKAAAERKRSGVERNDEESETESRSETQGSKKNLADKSGGEGLKPSVSAEGKEAAAEGGNAGIHGGGLSLPGSLHREEITVVVDHYGQFQRWLAHVVGSSSISSD</sequence>
<feature type="domain" description="WDR11 TPR" evidence="4">
    <location>
        <begin position="865"/>
        <end position="1232"/>
    </location>
</feature>
<feature type="compositionally biased region" description="Pro residues" evidence="1">
    <location>
        <begin position="989"/>
        <end position="998"/>
    </location>
</feature>
<name>A0A1Y1HUB2_KLENI</name>
<dbReference type="OMA" id="WDTKEIQ"/>
<dbReference type="OrthoDB" id="1291858at2759"/>
<evidence type="ECO:0000259" key="3">
    <source>
        <dbReference type="Pfam" id="PF23752"/>
    </source>
</evidence>
<organism evidence="5 6">
    <name type="scientific">Klebsormidium nitens</name>
    <name type="common">Green alga</name>
    <name type="synonym">Ulothrix nitens</name>
    <dbReference type="NCBI Taxonomy" id="105231"/>
    <lineage>
        <taxon>Eukaryota</taxon>
        <taxon>Viridiplantae</taxon>
        <taxon>Streptophyta</taxon>
        <taxon>Klebsormidiophyceae</taxon>
        <taxon>Klebsormidiales</taxon>
        <taxon>Klebsormidiaceae</taxon>
        <taxon>Klebsormidium</taxon>
    </lineage>
</organism>
<dbReference type="Gene3D" id="2.130.10.10">
    <property type="entry name" value="YVTN repeat-like/Quinoprotein amine dehydrogenase"/>
    <property type="match status" value="2"/>
</dbReference>
<gene>
    <name evidence="5" type="ORF">KFL_000470010</name>
</gene>
<reference evidence="5 6" key="1">
    <citation type="journal article" date="2014" name="Nat. Commun.">
        <title>Klebsormidium flaccidum genome reveals primary factors for plant terrestrial adaptation.</title>
        <authorList>
            <person name="Hori K."/>
            <person name="Maruyama F."/>
            <person name="Fujisawa T."/>
            <person name="Togashi T."/>
            <person name="Yamamoto N."/>
            <person name="Seo M."/>
            <person name="Sato S."/>
            <person name="Yamada T."/>
            <person name="Mori H."/>
            <person name="Tajima N."/>
            <person name="Moriyama T."/>
            <person name="Ikeuchi M."/>
            <person name="Watanabe M."/>
            <person name="Wada H."/>
            <person name="Kobayashi K."/>
            <person name="Saito M."/>
            <person name="Masuda T."/>
            <person name="Sasaki-Sekimoto Y."/>
            <person name="Mashiguchi K."/>
            <person name="Awai K."/>
            <person name="Shimojima M."/>
            <person name="Masuda S."/>
            <person name="Iwai M."/>
            <person name="Nobusawa T."/>
            <person name="Narise T."/>
            <person name="Kondo S."/>
            <person name="Saito H."/>
            <person name="Sato R."/>
            <person name="Murakawa M."/>
            <person name="Ihara Y."/>
            <person name="Oshima-Yamada Y."/>
            <person name="Ohtaka K."/>
            <person name="Satoh M."/>
            <person name="Sonobe K."/>
            <person name="Ishii M."/>
            <person name="Ohtani R."/>
            <person name="Kanamori-Sato M."/>
            <person name="Honoki R."/>
            <person name="Miyazaki D."/>
            <person name="Mochizuki H."/>
            <person name="Umetsu J."/>
            <person name="Higashi K."/>
            <person name="Shibata D."/>
            <person name="Kamiya Y."/>
            <person name="Sato N."/>
            <person name="Nakamura Y."/>
            <person name="Tabata S."/>
            <person name="Ida S."/>
            <person name="Kurokawa K."/>
            <person name="Ohta H."/>
        </authorList>
    </citation>
    <scope>NUCLEOTIDE SEQUENCE [LARGE SCALE GENOMIC DNA]</scope>
    <source>
        <strain evidence="5 6">NIES-2285</strain>
    </source>
</reference>
<dbReference type="Pfam" id="PF23751">
    <property type="entry name" value="Beta-prop_WDR11_1st"/>
    <property type="match status" value="1"/>
</dbReference>
<proteinExistence type="predicted"/>
<dbReference type="InterPro" id="IPR057852">
    <property type="entry name" value="Beta-prop_WDR11_1st"/>
</dbReference>
<feature type="domain" description="WDR11 second beta-propeller" evidence="3">
    <location>
        <begin position="414"/>
        <end position="805"/>
    </location>
</feature>
<dbReference type="PANTHER" id="PTHR14593:SF5">
    <property type="entry name" value="WD REPEAT-CONTAINING PROTEIN 11"/>
    <property type="match status" value="1"/>
</dbReference>
<dbReference type="STRING" id="105231.A0A1Y1HUB2"/>
<dbReference type="Pfam" id="PF23753">
    <property type="entry name" value="TPR_WDR11"/>
    <property type="match status" value="1"/>
</dbReference>
<feature type="region of interest" description="Disordered" evidence="1">
    <location>
        <begin position="956"/>
        <end position="1006"/>
    </location>
</feature>
<dbReference type="Proteomes" id="UP000054558">
    <property type="component" value="Unassembled WGS sequence"/>
</dbReference>
<keyword evidence="6" id="KW-1185">Reference proteome</keyword>
<dbReference type="SMART" id="SM00320">
    <property type="entry name" value="WD40"/>
    <property type="match status" value="4"/>
</dbReference>
<dbReference type="Pfam" id="PF23752">
    <property type="entry name" value="Beta-prop_WDR11_2nd"/>
    <property type="match status" value="1"/>
</dbReference>
<dbReference type="InterPro" id="IPR015943">
    <property type="entry name" value="WD40/YVTN_repeat-like_dom_sf"/>
</dbReference>
<dbReference type="EMBL" id="DF236996">
    <property type="protein sequence ID" value="GAQ80127.1"/>
    <property type="molecule type" value="Genomic_DNA"/>
</dbReference>
<evidence type="ECO:0000259" key="2">
    <source>
        <dbReference type="Pfam" id="PF23751"/>
    </source>
</evidence>
<evidence type="ECO:0000313" key="6">
    <source>
        <dbReference type="Proteomes" id="UP000054558"/>
    </source>
</evidence>
<evidence type="ECO:0000313" key="5">
    <source>
        <dbReference type="EMBL" id="GAQ80127.1"/>
    </source>
</evidence>
<accession>A0A1Y1HUB2</accession>
<dbReference type="InterPro" id="IPR039694">
    <property type="entry name" value="WDR11"/>
</dbReference>
<dbReference type="SUPFAM" id="SSF50998">
    <property type="entry name" value="Quinoprotein alcohol dehydrogenase-like"/>
    <property type="match status" value="1"/>
</dbReference>
<feature type="region of interest" description="Disordered" evidence="1">
    <location>
        <begin position="1212"/>
        <end position="1269"/>
    </location>
</feature>
<dbReference type="PANTHER" id="PTHR14593">
    <property type="entry name" value="WD REPEAT-CONTAINING PROTEIN 11"/>
    <property type="match status" value="1"/>
</dbReference>
<evidence type="ECO:0000256" key="1">
    <source>
        <dbReference type="SAM" id="MobiDB-lite"/>
    </source>
</evidence>
<protein>
    <submittedName>
        <fullName evidence="5">Uncharacterized protein</fullName>
    </submittedName>
</protein>
<feature type="domain" description="WDR11 first beta-propeller" evidence="2">
    <location>
        <begin position="6"/>
        <end position="383"/>
    </location>
</feature>
<dbReference type="InterPro" id="IPR001680">
    <property type="entry name" value="WD40_rpt"/>
</dbReference>
<dbReference type="InterPro" id="IPR011047">
    <property type="entry name" value="Quinoprotein_ADH-like_sf"/>
</dbReference>
<dbReference type="GO" id="GO:0005737">
    <property type="term" value="C:cytoplasm"/>
    <property type="evidence" value="ECO:0000318"/>
    <property type="project" value="GO_Central"/>
</dbReference>
<dbReference type="InterPro" id="IPR057854">
    <property type="entry name" value="TPR_WDR11"/>
</dbReference>
<dbReference type="InterPro" id="IPR057853">
    <property type="entry name" value="Beta-prop_WDR11_2nd"/>
</dbReference>
<evidence type="ECO:0000259" key="4">
    <source>
        <dbReference type="Pfam" id="PF23753"/>
    </source>
</evidence>
<feature type="region of interest" description="Disordered" evidence="1">
    <location>
        <begin position="192"/>
        <end position="220"/>
    </location>
</feature>
<feature type="compositionally biased region" description="Polar residues" evidence="1">
    <location>
        <begin position="962"/>
        <end position="980"/>
    </location>
</feature>
<feature type="region of interest" description="Disordered" evidence="1">
    <location>
        <begin position="613"/>
        <end position="632"/>
    </location>
</feature>